<feature type="transmembrane region" description="Helical" evidence="6">
    <location>
        <begin position="37"/>
        <end position="55"/>
    </location>
</feature>
<evidence type="ECO:0000256" key="6">
    <source>
        <dbReference type="SAM" id="Phobius"/>
    </source>
</evidence>
<reference evidence="9" key="1">
    <citation type="journal article" date="2019" name="Int. J. Syst. Evol. Microbiol.">
        <title>The Global Catalogue of Microorganisms (GCM) 10K type strain sequencing project: providing services to taxonomists for standard genome sequencing and annotation.</title>
        <authorList>
            <consortium name="The Broad Institute Genomics Platform"/>
            <consortium name="The Broad Institute Genome Sequencing Center for Infectious Disease"/>
            <person name="Wu L."/>
            <person name="Ma J."/>
        </authorList>
    </citation>
    <scope>NUCLEOTIDE SEQUENCE [LARGE SCALE GENOMIC DNA]</scope>
    <source>
        <strain evidence="9">KCTC 42083</strain>
    </source>
</reference>
<feature type="transmembrane region" description="Helical" evidence="6">
    <location>
        <begin position="119"/>
        <end position="139"/>
    </location>
</feature>
<dbReference type="PANTHER" id="PTHR32322:SF2">
    <property type="entry name" value="EAMA DOMAIN-CONTAINING PROTEIN"/>
    <property type="match status" value="1"/>
</dbReference>
<feature type="domain" description="EamA" evidence="7">
    <location>
        <begin position="12"/>
        <end position="136"/>
    </location>
</feature>
<dbReference type="SUPFAM" id="SSF103481">
    <property type="entry name" value="Multidrug resistance efflux transporter EmrE"/>
    <property type="match status" value="2"/>
</dbReference>
<dbReference type="RefSeq" id="WP_189393012.1">
    <property type="nucleotide sequence ID" value="NZ_BMZN01000004.1"/>
</dbReference>
<keyword evidence="3 6" id="KW-0812">Transmembrane</keyword>
<dbReference type="InterPro" id="IPR000620">
    <property type="entry name" value="EamA_dom"/>
</dbReference>
<accession>A0A8H9IIS7</accession>
<feature type="transmembrane region" description="Helical" evidence="6">
    <location>
        <begin position="239"/>
        <end position="258"/>
    </location>
</feature>
<feature type="domain" description="EamA" evidence="7">
    <location>
        <begin position="146"/>
        <end position="279"/>
    </location>
</feature>
<evidence type="ECO:0000256" key="1">
    <source>
        <dbReference type="ARBA" id="ARBA00004141"/>
    </source>
</evidence>
<evidence type="ECO:0000256" key="4">
    <source>
        <dbReference type="ARBA" id="ARBA00022989"/>
    </source>
</evidence>
<dbReference type="InterPro" id="IPR037185">
    <property type="entry name" value="EmrE-like"/>
</dbReference>
<comment type="subcellular location">
    <subcellularLocation>
        <location evidence="1">Membrane</location>
        <topology evidence="1">Multi-pass membrane protein</topology>
    </subcellularLocation>
</comment>
<dbReference type="AlphaFoldDB" id="A0A8H9IIS7"/>
<dbReference type="GO" id="GO:0016020">
    <property type="term" value="C:membrane"/>
    <property type="evidence" value="ECO:0007669"/>
    <property type="project" value="UniProtKB-SubCell"/>
</dbReference>
<feature type="transmembrane region" description="Helical" evidence="6">
    <location>
        <begin position="93"/>
        <end position="112"/>
    </location>
</feature>
<dbReference type="InterPro" id="IPR050638">
    <property type="entry name" value="AA-Vitamin_Transporters"/>
</dbReference>
<organism evidence="8 9">
    <name type="scientific">Alcaligenes pakistanensis</name>
    <dbReference type="NCBI Taxonomy" id="1482717"/>
    <lineage>
        <taxon>Bacteria</taxon>
        <taxon>Pseudomonadati</taxon>
        <taxon>Pseudomonadota</taxon>
        <taxon>Betaproteobacteria</taxon>
        <taxon>Burkholderiales</taxon>
        <taxon>Alcaligenaceae</taxon>
        <taxon>Alcaligenes</taxon>
    </lineage>
</organism>
<name>A0A8H9IIS7_9BURK</name>
<feature type="transmembrane region" description="Helical" evidence="6">
    <location>
        <begin position="175"/>
        <end position="195"/>
    </location>
</feature>
<evidence type="ECO:0000256" key="2">
    <source>
        <dbReference type="ARBA" id="ARBA00007362"/>
    </source>
</evidence>
<protein>
    <submittedName>
        <fullName evidence="8">ABC transporter permease</fullName>
    </submittedName>
</protein>
<sequence>MNRFSLWIVTALTALGPAIWGSTYIVTTEILPPDRPFIAAFLRCFPAGLMLLLWSRRMPAPGDWGRTLILAALNIGAFQALLFVAAYRLPGGLAAVVGAAQPLVVIALAWALEGKRPVTMALVACLVGIFGMGVLLLSPESQWDTWGMVAAVVGALCMALGTYLSHRWRSGMPILAFTAWQLMLGGLMLAPLALWVDPPLDSSLSTVQIGGYLYLCLVGALLAYTLWFRGIAVLPSVAVSSLGLLSPLTAVILGWLILGQAMTGSSLIGIILVMGSVLAVQWISNRPKKSN</sequence>
<dbReference type="EMBL" id="BMZN01000004">
    <property type="protein sequence ID" value="GHC52786.1"/>
    <property type="molecule type" value="Genomic_DNA"/>
</dbReference>
<evidence type="ECO:0000256" key="3">
    <source>
        <dbReference type="ARBA" id="ARBA00022692"/>
    </source>
</evidence>
<keyword evidence="9" id="KW-1185">Reference proteome</keyword>
<feature type="transmembrane region" description="Helical" evidence="6">
    <location>
        <begin position="145"/>
        <end position="163"/>
    </location>
</feature>
<gene>
    <name evidence="8" type="ORF">GCM10010096_26180</name>
</gene>
<proteinExistence type="inferred from homology"/>
<dbReference type="Proteomes" id="UP000608923">
    <property type="component" value="Unassembled WGS sequence"/>
</dbReference>
<keyword evidence="5 6" id="KW-0472">Membrane</keyword>
<dbReference type="PANTHER" id="PTHR32322">
    <property type="entry name" value="INNER MEMBRANE TRANSPORTER"/>
    <property type="match status" value="1"/>
</dbReference>
<feature type="transmembrane region" description="Helical" evidence="6">
    <location>
        <begin position="207"/>
        <end position="227"/>
    </location>
</feature>
<comment type="similarity">
    <text evidence="2">Belongs to the EamA transporter family.</text>
</comment>
<keyword evidence="4 6" id="KW-1133">Transmembrane helix</keyword>
<feature type="transmembrane region" description="Helical" evidence="6">
    <location>
        <begin position="67"/>
        <end position="87"/>
    </location>
</feature>
<evidence type="ECO:0000259" key="7">
    <source>
        <dbReference type="Pfam" id="PF00892"/>
    </source>
</evidence>
<comment type="caution">
    <text evidence="8">The sequence shown here is derived from an EMBL/GenBank/DDBJ whole genome shotgun (WGS) entry which is preliminary data.</text>
</comment>
<evidence type="ECO:0000313" key="8">
    <source>
        <dbReference type="EMBL" id="GHC52786.1"/>
    </source>
</evidence>
<dbReference type="Pfam" id="PF00892">
    <property type="entry name" value="EamA"/>
    <property type="match status" value="2"/>
</dbReference>
<evidence type="ECO:0000256" key="5">
    <source>
        <dbReference type="ARBA" id="ARBA00023136"/>
    </source>
</evidence>
<feature type="transmembrane region" description="Helical" evidence="6">
    <location>
        <begin position="264"/>
        <end position="283"/>
    </location>
</feature>
<evidence type="ECO:0000313" key="9">
    <source>
        <dbReference type="Proteomes" id="UP000608923"/>
    </source>
</evidence>